<accession>A0A1F5Z741</accession>
<evidence type="ECO:0000256" key="1">
    <source>
        <dbReference type="SAM" id="Phobius"/>
    </source>
</evidence>
<keyword evidence="1" id="KW-1133">Transmembrane helix</keyword>
<dbReference type="InterPro" id="IPR043723">
    <property type="entry name" value="DUF5665"/>
</dbReference>
<dbReference type="AlphaFoldDB" id="A0A1F5Z741"/>
<feature type="transmembrane region" description="Helical" evidence="1">
    <location>
        <begin position="44"/>
        <end position="63"/>
    </location>
</feature>
<keyword evidence="1" id="KW-0812">Transmembrane</keyword>
<sequence>MDTPIKNADKGELVSNNKTIYDATAFEIFWRNFLAGLARTLGGIILYLILFLICGIIISQIILPKFMPLINEFINAGKILQNVGNITPNRFPLP</sequence>
<name>A0A1F5Z741_9BACT</name>
<evidence type="ECO:0000313" key="2">
    <source>
        <dbReference type="EMBL" id="OGG08195.1"/>
    </source>
</evidence>
<dbReference type="EMBL" id="MFJF01000005">
    <property type="protein sequence ID" value="OGG08195.1"/>
    <property type="molecule type" value="Genomic_DNA"/>
</dbReference>
<reference evidence="2 3" key="1">
    <citation type="journal article" date="2016" name="Nat. Commun.">
        <title>Thousands of microbial genomes shed light on interconnected biogeochemical processes in an aquifer system.</title>
        <authorList>
            <person name="Anantharaman K."/>
            <person name="Brown C.T."/>
            <person name="Hug L.A."/>
            <person name="Sharon I."/>
            <person name="Castelle C.J."/>
            <person name="Probst A.J."/>
            <person name="Thomas B.C."/>
            <person name="Singh A."/>
            <person name="Wilkins M.J."/>
            <person name="Karaoz U."/>
            <person name="Brodie E.L."/>
            <person name="Williams K.H."/>
            <person name="Hubbard S.S."/>
            <person name="Banfield J.F."/>
        </authorList>
    </citation>
    <scope>NUCLEOTIDE SEQUENCE [LARGE SCALE GENOMIC DNA]</scope>
</reference>
<keyword evidence="1" id="KW-0472">Membrane</keyword>
<dbReference type="Proteomes" id="UP000177354">
    <property type="component" value="Unassembled WGS sequence"/>
</dbReference>
<evidence type="ECO:0000313" key="3">
    <source>
        <dbReference type="Proteomes" id="UP000177354"/>
    </source>
</evidence>
<protein>
    <submittedName>
        <fullName evidence="2">Uncharacterized protein</fullName>
    </submittedName>
</protein>
<dbReference type="Pfam" id="PF18910">
    <property type="entry name" value="DUF5665"/>
    <property type="match status" value="1"/>
</dbReference>
<comment type="caution">
    <text evidence="2">The sequence shown here is derived from an EMBL/GenBank/DDBJ whole genome shotgun (WGS) entry which is preliminary data.</text>
</comment>
<proteinExistence type="predicted"/>
<gene>
    <name evidence="2" type="ORF">A2777_02310</name>
</gene>
<organism evidence="2 3">
    <name type="scientific">Candidatus Gottesmanbacteria bacterium RIFCSPHIGHO2_01_FULL_40_15</name>
    <dbReference type="NCBI Taxonomy" id="1798376"/>
    <lineage>
        <taxon>Bacteria</taxon>
        <taxon>Candidatus Gottesmaniibacteriota</taxon>
    </lineage>
</organism>